<accession>A0A3T0HTE3</accession>
<reference evidence="2 3" key="1">
    <citation type="submission" date="2017-07" db="EMBL/GenBank/DDBJ databases">
        <title>The complete genome sequence of Bacillus mesonae strain H20-5, an efficient strain improving plant abiotic stress resistance.</title>
        <authorList>
            <person name="Kim S.Y."/>
            <person name="Song H."/>
            <person name="Sang M.K."/>
            <person name="Weon H.-Y."/>
            <person name="Song J."/>
        </authorList>
    </citation>
    <scope>NUCLEOTIDE SEQUENCE [LARGE SCALE GENOMIC DNA]</scope>
    <source>
        <strain evidence="2 3">H20-5</strain>
    </source>
</reference>
<dbReference type="AlphaFoldDB" id="A0A3T0HTE3"/>
<keyword evidence="1" id="KW-0812">Transmembrane</keyword>
<feature type="transmembrane region" description="Helical" evidence="1">
    <location>
        <begin position="276"/>
        <end position="296"/>
    </location>
</feature>
<keyword evidence="3" id="KW-1185">Reference proteome</keyword>
<organism evidence="2 3">
    <name type="scientific">Neobacillus mesonae</name>
    <dbReference type="NCBI Taxonomy" id="1193713"/>
    <lineage>
        <taxon>Bacteria</taxon>
        <taxon>Bacillati</taxon>
        <taxon>Bacillota</taxon>
        <taxon>Bacilli</taxon>
        <taxon>Bacillales</taxon>
        <taxon>Bacillaceae</taxon>
        <taxon>Neobacillus</taxon>
    </lineage>
</organism>
<dbReference type="CDD" id="cd21416">
    <property type="entry name" value="HDC_protein"/>
    <property type="match status" value="1"/>
</dbReference>
<feature type="transmembrane region" description="Helical" evidence="1">
    <location>
        <begin position="220"/>
        <end position="240"/>
    </location>
</feature>
<keyword evidence="1" id="KW-0472">Membrane</keyword>
<feature type="transmembrane region" description="Helical" evidence="1">
    <location>
        <begin position="302"/>
        <end position="324"/>
    </location>
</feature>
<evidence type="ECO:0000313" key="3">
    <source>
        <dbReference type="Proteomes" id="UP000282892"/>
    </source>
</evidence>
<proteinExistence type="predicted"/>
<feature type="transmembrane region" description="Helical" evidence="1">
    <location>
        <begin position="9"/>
        <end position="27"/>
    </location>
</feature>
<sequence>MRLMLKDPVIATTIILILIVVGEIISIKTRARIPMLAVTLFGYLVLIWLGVFPKDLLENSTLSTLGSLMFAPLIVHMGTLIPIQLIKQQYKSVIIALLGILISTITILLVVTPFFGYEIAASGVGPISGGVVAFLITSEKLKELGLASIVTVPAVILGLQTLIGLPLATFFLRRYAKKLILVRGHESYIAAAAEAAAETGSKLKKEAAEPRKKYWLPEQYATAPILMFQLLLGGTLAVVLNHFTGINYALWGLVIGLVGTYFGFYRQSMLEQSNSFGIVMLAIVFAVIATMNGVTFQMLLDYFPAIMAILAIGAVGIILGGLIGSKLVKWDLNKGIPVALTAMFGFPGDYLICEEVSRSIGKTKEEEEYIFNEILSPMLVGGFTTVTIASVFIAGIVMGTL</sequence>
<feature type="transmembrane region" description="Helical" evidence="1">
    <location>
        <begin position="33"/>
        <end position="52"/>
    </location>
</feature>
<evidence type="ECO:0000313" key="2">
    <source>
        <dbReference type="EMBL" id="AZU60307.1"/>
    </source>
</evidence>
<dbReference type="EMBL" id="CP022572">
    <property type="protein sequence ID" value="AZU60307.1"/>
    <property type="molecule type" value="Genomic_DNA"/>
</dbReference>
<protein>
    <recommendedName>
        <fullName evidence="4">DUF819 domain-containing protein</fullName>
    </recommendedName>
</protein>
<dbReference type="Proteomes" id="UP000282892">
    <property type="component" value="Chromosome"/>
</dbReference>
<feature type="transmembrane region" description="Helical" evidence="1">
    <location>
        <begin position="246"/>
        <end position="264"/>
    </location>
</feature>
<evidence type="ECO:0008006" key="4">
    <source>
        <dbReference type="Google" id="ProtNLM"/>
    </source>
</evidence>
<dbReference type="KEGG" id="nmk:CHR53_02945"/>
<dbReference type="OrthoDB" id="3243277at2"/>
<evidence type="ECO:0000256" key="1">
    <source>
        <dbReference type="SAM" id="Phobius"/>
    </source>
</evidence>
<dbReference type="InterPro" id="IPR049576">
    <property type="entry name" value="HDC-like"/>
</dbReference>
<feature type="transmembrane region" description="Helical" evidence="1">
    <location>
        <begin position="144"/>
        <end position="172"/>
    </location>
</feature>
<name>A0A3T0HTE3_9BACI</name>
<gene>
    <name evidence="2" type="ORF">CHR53_02945</name>
</gene>
<keyword evidence="1" id="KW-1133">Transmembrane helix</keyword>
<feature type="transmembrane region" description="Helical" evidence="1">
    <location>
        <begin position="374"/>
        <end position="398"/>
    </location>
</feature>
<feature type="transmembrane region" description="Helical" evidence="1">
    <location>
        <begin position="64"/>
        <end position="86"/>
    </location>
</feature>
<feature type="transmembrane region" description="Helical" evidence="1">
    <location>
        <begin position="92"/>
        <end position="112"/>
    </location>
</feature>
<dbReference type="STRING" id="1193713.GCA_001636315_03111"/>